<feature type="transmembrane region" description="Helical" evidence="7">
    <location>
        <begin position="93"/>
        <end position="114"/>
    </location>
</feature>
<name>A0ABS7CBQ4_9BACL</name>
<dbReference type="InterPro" id="IPR000515">
    <property type="entry name" value="MetI-like"/>
</dbReference>
<keyword evidence="3" id="KW-1003">Cell membrane</keyword>
<feature type="domain" description="ABC transmembrane type-1" evidence="8">
    <location>
        <begin position="89"/>
        <end position="306"/>
    </location>
</feature>
<dbReference type="Gene3D" id="1.10.3720.10">
    <property type="entry name" value="MetI-like"/>
    <property type="match status" value="1"/>
</dbReference>
<dbReference type="RefSeq" id="WP_210040224.1">
    <property type="nucleotide sequence ID" value="NZ_JBHLVU010000007.1"/>
</dbReference>
<evidence type="ECO:0000256" key="2">
    <source>
        <dbReference type="ARBA" id="ARBA00022448"/>
    </source>
</evidence>
<feature type="transmembrane region" description="Helical" evidence="7">
    <location>
        <begin position="285"/>
        <end position="309"/>
    </location>
</feature>
<evidence type="ECO:0000259" key="8">
    <source>
        <dbReference type="PROSITE" id="PS50928"/>
    </source>
</evidence>
<keyword evidence="2 7" id="KW-0813">Transport</keyword>
<proteinExistence type="inferred from homology"/>
<feature type="transmembrane region" description="Helical" evidence="7">
    <location>
        <begin position="28"/>
        <end position="54"/>
    </location>
</feature>
<keyword evidence="10" id="KW-1185">Reference proteome</keyword>
<dbReference type="PANTHER" id="PTHR43227:SF11">
    <property type="entry name" value="BLL4140 PROTEIN"/>
    <property type="match status" value="1"/>
</dbReference>
<comment type="subcellular location">
    <subcellularLocation>
        <location evidence="1 7">Cell membrane</location>
        <topology evidence="1 7">Multi-pass membrane protein</topology>
    </subcellularLocation>
</comment>
<reference evidence="9 10" key="1">
    <citation type="submission" date="2021-07" db="EMBL/GenBank/DDBJ databases">
        <title>Paenibacillus radiodurans sp. nov., isolated from the southeastern edge of Tengger Desert.</title>
        <authorList>
            <person name="Zhang G."/>
        </authorList>
    </citation>
    <scope>NUCLEOTIDE SEQUENCE [LARGE SCALE GENOMIC DNA]</scope>
    <source>
        <strain evidence="9 10">CCM 7311</strain>
    </source>
</reference>
<protein>
    <submittedName>
        <fullName evidence="9">ABC transporter permease subunit</fullName>
    </submittedName>
</protein>
<evidence type="ECO:0000256" key="4">
    <source>
        <dbReference type="ARBA" id="ARBA00022692"/>
    </source>
</evidence>
<keyword evidence="6 7" id="KW-0472">Membrane</keyword>
<dbReference type="PANTHER" id="PTHR43227">
    <property type="entry name" value="BLL4140 PROTEIN"/>
    <property type="match status" value="1"/>
</dbReference>
<dbReference type="SUPFAM" id="SSF161098">
    <property type="entry name" value="MetI-like"/>
    <property type="match status" value="1"/>
</dbReference>
<organism evidence="9 10">
    <name type="scientific">Paenibacillus sepulcri</name>
    <dbReference type="NCBI Taxonomy" id="359917"/>
    <lineage>
        <taxon>Bacteria</taxon>
        <taxon>Bacillati</taxon>
        <taxon>Bacillota</taxon>
        <taxon>Bacilli</taxon>
        <taxon>Bacillales</taxon>
        <taxon>Paenibacillaceae</taxon>
        <taxon>Paenibacillus</taxon>
    </lineage>
</organism>
<feature type="transmembrane region" description="Helical" evidence="7">
    <location>
        <begin position="135"/>
        <end position="158"/>
    </location>
</feature>
<gene>
    <name evidence="9" type="ORF">K0U00_30220</name>
</gene>
<dbReference type="InterPro" id="IPR050809">
    <property type="entry name" value="UgpAE/MalFG_permease"/>
</dbReference>
<comment type="caution">
    <text evidence="9">The sequence shown here is derived from an EMBL/GenBank/DDBJ whole genome shotgun (WGS) entry which is preliminary data.</text>
</comment>
<accession>A0ABS7CBQ4</accession>
<evidence type="ECO:0000256" key="1">
    <source>
        <dbReference type="ARBA" id="ARBA00004651"/>
    </source>
</evidence>
<dbReference type="CDD" id="cd06261">
    <property type="entry name" value="TM_PBP2"/>
    <property type="match status" value="1"/>
</dbReference>
<keyword evidence="4 7" id="KW-0812">Transmembrane</keyword>
<evidence type="ECO:0000256" key="3">
    <source>
        <dbReference type="ARBA" id="ARBA00022475"/>
    </source>
</evidence>
<evidence type="ECO:0000256" key="6">
    <source>
        <dbReference type="ARBA" id="ARBA00023136"/>
    </source>
</evidence>
<dbReference type="Pfam" id="PF00528">
    <property type="entry name" value="BPD_transp_1"/>
    <property type="match status" value="1"/>
</dbReference>
<evidence type="ECO:0000313" key="10">
    <source>
        <dbReference type="Proteomes" id="UP001519887"/>
    </source>
</evidence>
<dbReference type="Proteomes" id="UP001519887">
    <property type="component" value="Unassembled WGS sequence"/>
</dbReference>
<keyword evidence="5 7" id="KW-1133">Transmembrane helix</keyword>
<evidence type="ECO:0000256" key="5">
    <source>
        <dbReference type="ARBA" id="ARBA00022989"/>
    </source>
</evidence>
<feature type="transmembrane region" description="Helical" evidence="7">
    <location>
        <begin position="178"/>
        <end position="204"/>
    </location>
</feature>
<sequence>MAKATLLESGTQYASSRRLVIKLRRQKYLFLMLIPGLIVVFTFSYLTLAGWIMAFKDYRVGLNLWKAEWTGFYQFKSFLMQSSDYIYLLRNTLAMNISMLLVNLIAAFLFAVLINEIRSGWFSRLVQTLSFFPFFVSWVIVYAIMHSLFAVSTGAVNLSLVNLGVLNEGLDLLGSPQYAWLLAIGIMLWKTLGYNGVIFIAAIASIDADQYEAADMDGATRIQKIMHITIPNLLPTLIVLLIINSGWILNSNFEFYFLFTNPTNWSRMEVLDMYIYKNGLQLTNYSYATAVGIIKTLVSILIVVGVNILSRKTTGKSIM</sequence>
<evidence type="ECO:0000313" key="9">
    <source>
        <dbReference type="EMBL" id="MBW7458324.1"/>
    </source>
</evidence>
<feature type="transmembrane region" description="Helical" evidence="7">
    <location>
        <begin position="225"/>
        <end position="249"/>
    </location>
</feature>
<dbReference type="PROSITE" id="PS50928">
    <property type="entry name" value="ABC_TM1"/>
    <property type="match status" value="1"/>
</dbReference>
<evidence type="ECO:0000256" key="7">
    <source>
        <dbReference type="RuleBase" id="RU363032"/>
    </source>
</evidence>
<comment type="similarity">
    <text evidence="7">Belongs to the binding-protein-dependent transport system permease family.</text>
</comment>
<dbReference type="InterPro" id="IPR035906">
    <property type="entry name" value="MetI-like_sf"/>
</dbReference>
<dbReference type="EMBL" id="JAHZIK010001153">
    <property type="protein sequence ID" value="MBW7458324.1"/>
    <property type="molecule type" value="Genomic_DNA"/>
</dbReference>